<feature type="transmembrane region" description="Helical" evidence="6">
    <location>
        <begin position="259"/>
        <end position="282"/>
    </location>
</feature>
<protein>
    <submittedName>
        <fullName evidence="7">Membrane spanning 4-domains A5</fullName>
    </submittedName>
</protein>
<organism evidence="7 8">
    <name type="scientific">Monodelphis domestica</name>
    <name type="common">Gray short-tailed opossum</name>
    <dbReference type="NCBI Taxonomy" id="13616"/>
    <lineage>
        <taxon>Eukaryota</taxon>
        <taxon>Metazoa</taxon>
        <taxon>Chordata</taxon>
        <taxon>Craniata</taxon>
        <taxon>Vertebrata</taxon>
        <taxon>Euteleostomi</taxon>
        <taxon>Mammalia</taxon>
        <taxon>Metatheria</taxon>
        <taxon>Didelphimorphia</taxon>
        <taxon>Didelphidae</taxon>
        <taxon>Monodelphis</taxon>
    </lineage>
</organism>
<evidence type="ECO:0000313" key="8">
    <source>
        <dbReference type="Proteomes" id="UP000002280"/>
    </source>
</evidence>
<dbReference type="AlphaFoldDB" id="F7G7C2"/>
<dbReference type="Bgee" id="ENSMODG00000020323">
    <property type="expression patterns" value="Expressed in spermatocyte and 5 other cell types or tissues"/>
</dbReference>
<feature type="transmembrane region" description="Helical" evidence="6">
    <location>
        <begin position="302"/>
        <end position="323"/>
    </location>
</feature>
<feature type="transmembrane region" description="Helical" evidence="6">
    <location>
        <begin position="44"/>
        <end position="66"/>
    </location>
</feature>
<dbReference type="GO" id="GO:0007166">
    <property type="term" value="P:cell surface receptor signaling pathway"/>
    <property type="evidence" value="ECO:0000318"/>
    <property type="project" value="GO_Central"/>
</dbReference>
<evidence type="ECO:0000313" key="7">
    <source>
        <dbReference type="Ensembl" id="ENSMODP00000025420.4"/>
    </source>
</evidence>
<proteinExistence type="inferred from homology"/>
<evidence type="ECO:0000256" key="5">
    <source>
        <dbReference type="ARBA" id="ARBA00023136"/>
    </source>
</evidence>
<evidence type="ECO:0000256" key="1">
    <source>
        <dbReference type="ARBA" id="ARBA00004141"/>
    </source>
</evidence>
<reference evidence="7" key="3">
    <citation type="submission" date="2025-09" db="UniProtKB">
        <authorList>
            <consortium name="Ensembl"/>
        </authorList>
    </citation>
    <scope>IDENTIFICATION</scope>
</reference>
<dbReference type="PANTHER" id="PTHR23320">
    <property type="entry name" value="MEMBRANE-SPANNING 4-DOMAINS SUBFAMILY A MS4A -RELATED"/>
    <property type="match status" value="1"/>
</dbReference>
<dbReference type="InterPro" id="IPR007237">
    <property type="entry name" value="CD20-like"/>
</dbReference>
<keyword evidence="8" id="KW-1185">Reference proteome</keyword>
<dbReference type="GeneTree" id="ENSGT00940000162612"/>
<reference evidence="7 8" key="1">
    <citation type="journal article" date="2007" name="Nature">
        <title>Genome of the marsupial Monodelphis domestica reveals innovation in non-coding sequences.</title>
        <authorList>
            <person name="Mikkelsen T.S."/>
            <person name="Wakefield M.J."/>
            <person name="Aken B."/>
            <person name="Amemiya C.T."/>
            <person name="Chang J.L."/>
            <person name="Duke S."/>
            <person name="Garber M."/>
            <person name="Gentles A.J."/>
            <person name="Goodstadt L."/>
            <person name="Heger A."/>
            <person name="Jurka J."/>
            <person name="Kamal M."/>
            <person name="Mauceli E."/>
            <person name="Searle S.M."/>
            <person name="Sharpe T."/>
            <person name="Baker M.L."/>
            <person name="Batzer M.A."/>
            <person name="Benos P.V."/>
            <person name="Belov K."/>
            <person name="Clamp M."/>
            <person name="Cook A."/>
            <person name="Cuff J."/>
            <person name="Das R."/>
            <person name="Davidow L."/>
            <person name="Deakin J.E."/>
            <person name="Fazzari M.J."/>
            <person name="Glass J.L."/>
            <person name="Grabherr M."/>
            <person name="Greally J.M."/>
            <person name="Gu W."/>
            <person name="Hore T.A."/>
            <person name="Huttley G.A."/>
            <person name="Kleber M."/>
            <person name="Jirtle R.L."/>
            <person name="Koina E."/>
            <person name="Lee J.T."/>
            <person name="Mahony S."/>
            <person name="Marra M.A."/>
            <person name="Miller R.D."/>
            <person name="Nicholls R.D."/>
            <person name="Oda M."/>
            <person name="Papenfuss A.T."/>
            <person name="Parra Z.E."/>
            <person name="Pollock D.D."/>
            <person name="Ray D.A."/>
            <person name="Schein J.E."/>
            <person name="Speed T.P."/>
            <person name="Thompson K."/>
            <person name="VandeBerg J.L."/>
            <person name="Wade C.M."/>
            <person name="Walker J.A."/>
            <person name="Waters P.D."/>
            <person name="Webber C."/>
            <person name="Weidman J.R."/>
            <person name="Xie X."/>
            <person name="Zody M.C."/>
            <person name="Baldwin J."/>
            <person name="Abdouelleil A."/>
            <person name="Abdulkadir J."/>
            <person name="Abebe A."/>
            <person name="Abera B."/>
            <person name="Abreu J."/>
            <person name="Acer S.C."/>
            <person name="Aftuck L."/>
            <person name="Alexander A."/>
            <person name="An P."/>
            <person name="Anderson E."/>
            <person name="Anderson S."/>
            <person name="Arachi H."/>
            <person name="Azer M."/>
            <person name="Bachantsang P."/>
            <person name="Barry A."/>
            <person name="Bayul T."/>
            <person name="Berlin A."/>
            <person name="Bessette D."/>
            <person name="Bloom T."/>
            <person name="Bloom T."/>
            <person name="Boguslavskiy L."/>
            <person name="Bonnet C."/>
            <person name="Boukhgalter B."/>
            <person name="Bourzgui I."/>
            <person name="Brown A."/>
            <person name="Cahill P."/>
            <person name="Channer S."/>
            <person name="Cheshatsang Y."/>
            <person name="Chuda L."/>
            <person name="Citroen M."/>
            <person name="Collymore A."/>
            <person name="Cooke P."/>
            <person name="Costello M."/>
            <person name="D'Aco K."/>
            <person name="Daza R."/>
            <person name="De Haan G."/>
            <person name="DeGray S."/>
            <person name="DeMaso C."/>
            <person name="Dhargay N."/>
            <person name="Dooley K."/>
            <person name="Dooley E."/>
            <person name="Doricent M."/>
            <person name="Dorje P."/>
            <person name="Dorjee K."/>
            <person name="Dupes A."/>
            <person name="Elong R."/>
            <person name="Falk J."/>
            <person name="Farina A."/>
            <person name="Faro S."/>
            <person name="Ferguson D."/>
            <person name="Fisher S."/>
            <person name="Foley C.D."/>
            <person name="Franke A."/>
            <person name="Friedrich D."/>
            <person name="Gadbois L."/>
            <person name="Gearin G."/>
            <person name="Gearin C.R."/>
            <person name="Giannoukos G."/>
            <person name="Goode T."/>
            <person name="Graham J."/>
            <person name="Grandbois E."/>
            <person name="Grewal S."/>
            <person name="Gyaltsen K."/>
            <person name="Hafez N."/>
            <person name="Hagos B."/>
            <person name="Hall J."/>
            <person name="Henson C."/>
            <person name="Hollinger A."/>
            <person name="Honan T."/>
            <person name="Huard M.D."/>
            <person name="Hughes L."/>
            <person name="Hurhula B."/>
            <person name="Husby M.E."/>
            <person name="Kamat A."/>
            <person name="Kanga B."/>
            <person name="Kashin S."/>
            <person name="Khazanovich D."/>
            <person name="Kisner P."/>
            <person name="Lance K."/>
            <person name="Lara M."/>
            <person name="Lee W."/>
            <person name="Lennon N."/>
            <person name="Letendre F."/>
            <person name="LeVine R."/>
            <person name="Lipovsky A."/>
            <person name="Liu X."/>
            <person name="Liu J."/>
            <person name="Liu S."/>
            <person name="Lokyitsang T."/>
            <person name="Lokyitsang Y."/>
            <person name="Lubonja R."/>
            <person name="Lui A."/>
            <person name="MacDonald P."/>
            <person name="Magnisalis V."/>
            <person name="Maru K."/>
            <person name="Matthews C."/>
            <person name="McCusker W."/>
            <person name="McDonough S."/>
            <person name="Mehta T."/>
            <person name="Meldrim J."/>
            <person name="Meneus L."/>
            <person name="Mihai O."/>
            <person name="Mihalev A."/>
            <person name="Mihova T."/>
            <person name="Mittelman R."/>
            <person name="Mlenga V."/>
            <person name="Montmayeur A."/>
            <person name="Mulrain L."/>
            <person name="Navidi A."/>
            <person name="Naylor J."/>
            <person name="Negash T."/>
            <person name="Nguyen T."/>
            <person name="Nguyen N."/>
            <person name="Nicol R."/>
            <person name="Norbu C."/>
            <person name="Norbu N."/>
            <person name="Novod N."/>
            <person name="O'Neill B."/>
            <person name="Osman S."/>
            <person name="Markiewicz E."/>
            <person name="Oyono O.L."/>
            <person name="Patti C."/>
            <person name="Phunkhang P."/>
            <person name="Pierre F."/>
            <person name="Priest M."/>
            <person name="Raghuraman S."/>
            <person name="Rege F."/>
            <person name="Reyes R."/>
            <person name="Rise C."/>
            <person name="Rogov P."/>
            <person name="Ross K."/>
            <person name="Ryan E."/>
            <person name="Settipalli S."/>
            <person name="Shea T."/>
            <person name="Sherpa N."/>
            <person name="Shi L."/>
            <person name="Shih D."/>
            <person name="Sparrow T."/>
            <person name="Spaulding J."/>
            <person name="Stalker J."/>
            <person name="Stange-Thomann N."/>
            <person name="Stavropoulos S."/>
            <person name="Stone C."/>
            <person name="Strader C."/>
            <person name="Tesfaye S."/>
            <person name="Thomson T."/>
            <person name="Thoulutsang Y."/>
            <person name="Thoulutsang D."/>
            <person name="Topham K."/>
            <person name="Topping I."/>
            <person name="Tsamla T."/>
            <person name="Vassiliev H."/>
            <person name="Vo A."/>
            <person name="Wangchuk T."/>
            <person name="Wangdi T."/>
            <person name="Weiand M."/>
            <person name="Wilkinson J."/>
            <person name="Wilson A."/>
            <person name="Yadav S."/>
            <person name="Young G."/>
            <person name="Yu Q."/>
            <person name="Zembek L."/>
            <person name="Zhong D."/>
            <person name="Zimmer A."/>
            <person name="Zwirko Z."/>
            <person name="Jaffe D.B."/>
            <person name="Alvarez P."/>
            <person name="Brockman W."/>
            <person name="Butler J."/>
            <person name="Chin C."/>
            <person name="Gnerre S."/>
            <person name="MacCallum I."/>
            <person name="Graves J.A."/>
            <person name="Ponting C.P."/>
            <person name="Breen M."/>
            <person name="Samollow P.B."/>
            <person name="Lander E.S."/>
            <person name="Lindblad-Toh K."/>
        </authorList>
    </citation>
    <scope>NUCLEOTIDE SEQUENCE [LARGE SCALE GENOMIC DNA]</scope>
</reference>
<feature type="transmembrane region" description="Helical" evidence="6">
    <location>
        <begin position="78"/>
        <end position="101"/>
    </location>
</feature>
<dbReference type="InterPro" id="IPR030417">
    <property type="entry name" value="MS4A"/>
</dbReference>
<comment type="similarity">
    <text evidence="2">Belongs to the MS4A family.</text>
</comment>
<gene>
    <name evidence="7" type="primary">MS4A5</name>
</gene>
<keyword evidence="5 6" id="KW-0472">Membrane</keyword>
<dbReference type="PANTHER" id="PTHR23320:SF54">
    <property type="entry name" value="MEMBRANE-SPANNING 4-DOMAINS SUBFAMILY A MEMBER 5"/>
    <property type="match status" value="1"/>
</dbReference>
<feature type="transmembrane region" description="Helical" evidence="6">
    <location>
        <begin position="222"/>
        <end position="247"/>
    </location>
</feature>
<evidence type="ECO:0000256" key="3">
    <source>
        <dbReference type="ARBA" id="ARBA00022692"/>
    </source>
</evidence>
<keyword evidence="3 6" id="KW-0812">Transmembrane</keyword>
<dbReference type="GO" id="GO:0005886">
    <property type="term" value="C:plasma membrane"/>
    <property type="evidence" value="ECO:0000318"/>
    <property type="project" value="GO_Central"/>
</dbReference>
<dbReference type="Proteomes" id="UP000002280">
    <property type="component" value="Chromosome 5"/>
</dbReference>
<feature type="transmembrane region" description="Helical" evidence="6">
    <location>
        <begin position="156"/>
        <end position="182"/>
    </location>
</feature>
<dbReference type="Ensembl" id="ENSMODT00000025871.4">
    <property type="protein sequence ID" value="ENSMODP00000025420.4"/>
    <property type="gene ID" value="ENSMODG00000020323.4"/>
</dbReference>
<dbReference type="eggNOG" id="ENOG502RR0Z">
    <property type="taxonomic scope" value="Eukaryota"/>
</dbReference>
<comment type="subcellular location">
    <subcellularLocation>
        <location evidence="1">Membrane</location>
        <topology evidence="1">Multi-pass membrane protein</topology>
    </subcellularLocation>
</comment>
<sequence>MPNYKEGTKMQKEPLFEEKLIISAIPYKRQGFVPSLLKGEPKMLGVLQILMGLIIASFGGFLFFSFIEVKSTNSKTPILYITAYPLWAGACYTMSGFITILNTLYPPRQNHQLLFLDSLCILVAASGIALLLYSFYEDAFFHCDNLSNGICTIGKSFLHGIFSLLLILTLVQLSIAATLLAFECQGIRKDTAKEAIQVLFGLMNFCFGAVFIFTHVSPYPRFPFIFITGYPFWGSAFFINSGSLLIAFERRTTKLLGQISLVANTFSSVVAIAGIVLLSFSLVLDNHYLCGYVGGGDLCEGITVILTGILGMMMVFAVLELLISLSYSMFRHNLTCAESENWFSIEV</sequence>
<dbReference type="HOGENOM" id="CLU_091032_5_0_1"/>
<dbReference type="Pfam" id="PF04103">
    <property type="entry name" value="CD20"/>
    <property type="match status" value="2"/>
</dbReference>
<accession>F7G7C2</accession>
<keyword evidence="4 6" id="KW-1133">Transmembrane helix</keyword>
<reference evidence="7" key="2">
    <citation type="submission" date="2025-08" db="UniProtKB">
        <authorList>
            <consortium name="Ensembl"/>
        </authorList>
    </citation>
    <scope>IDENTIFICATION</scope>
</reference>
<dbReference type="InParanoid" id="F7G7C2"/>
<dbReference type="STRING" id="13616.ENSMODP00000025420"/>
<evidence type="ECO:0000256" key="4">
    <source>
        <dbReference type="ARBA" id="ARBA00022989"/>
    </source>
</evidence>
<feature type="transmembrane region" description="Helical" evidence="6">
    <location>
        <begin position="194"/>
        <end position="216"/>
    </location>
</feature>
<name>F7G7C2_MONDO</name>
<evidence type="ECO:0000256" key="2">
    <source>
        <dbReference type="ARBA" id="ARBA00009565"/>
    </source>
</evidence>
<feature type="transmembrane region" description="Helical" evidence="6">
    <location>
        <begin position="113"/>
        <end position="136"/>
    </location>
</feature>
<evidence type="ECO:0000256" key="6">
    <source>
        <dbReference type="SAM" id="Phobius"/>
    </source>
</evidence>